<evidence type="ECO:0000256" key="8">
    <source>
        <dbReference type="ARBA" id="ARBA00023180"/>
    </source>
</evidence>
<dbReference type="GO" id="GO:0016020">
    <property type="term" value="C:membrane"/>
    <property type="evidence" value="ECO:0007669"/>
    <property type="project" value="UniProtKB-SubCell"/>
</dbReference>
<organism evidence="13 14">
    <name type="scientific">Heterorhabditis bacteriophora</name>
    <name type="common">Entomopathogenic nematode worm</name>
    <dbReference type="NCBI Taxonomy" id="37862"/>
    <lineage>
        <taxon>Eukaryota</taxon>
        <taxon>Metazoa</taxon>
        <taxon>Ecdysozoa</taxon>
        <taxon>Nematoda</taxon>
        <taxon>Chromadorea</taxon>
        <taxon>Rhabditida</taxon>
        <taxon>Rhabditina</taxon>
        <taxon>Rhabditomorpha</taxon>
        <taxon>Strongyloidea</taxon>
        <taxon>Heterorhabditidae</taxon>
        <taxon>Heterorhabditis</taxon>
    </lineage>
</organism>
<keyword evidence="4 11" id="KW-1133">Transmembrane helix</keyword>
<keyword evidence="9" id="KW-1071">Ligand-gated ion channel</keyword>
<dbReference type="WBParaSite" id="Hba_11047">
    <property type="protein sequence ID" value="Hba_11047"/>
    <property type="gene ID" value="Hba_11047"/>
</dbReference>
<evidence type="ECO:0000256" key="5">
    <source>
        <dbReference type="ARBA" id="ARBA00023065"/>
    </source>
</evidence>
<reference evidence="14" key="1">
    <citation type="submission" date="2016-11" db="UniProtKB">
        <authorList>
            <consortium name="WormBaseParasite"/>
        </authorList>
    </citation>
    <scope>IDENTIFICATION</scope>
</reference>
<evidence type="ECO:0000259" key="12">
    <source>
        <dbReference type="Pfam" id="PF10613"/>
    </source>
</evidence>
<evidence type="ECO:0000256" key="7">
    <source>
        <dbReference type="ARBA" id="ARBA00023170"/>
    </source>
</evidence>
<evidence type="ECO:0000256" key="2">
    <source>
        <dbReference type="ARBA" id="ARBA00022448"/>
    </source>
</evidence>
<evidence type="ECO:0000256" key="11">
    <source>
        <dbReference type="SAM" id="Phobius"/>
    </source>
</evidence>
<accession>A0A1I7X0U5</accession>
<keyword evidence="13" id="KW-1185">Reference proteome</keyword>
<evidence type="ECO:0000313" key="13">
    <source>
        <dbReference type="Proteomes" id="UP000095283"/>
    </source>
</evidence>
<keyword evidence="2" id="KW-0813">Transport</keyword>
<dbReference type="AlphaFoldDB" id="A0A1I7X0U5"/>
<dbReference type="GO" id="GO:0015276">
    <property type="term" value="F:ligand-gated monoatomic ion channel activity"/>
    <property type="evidence" value="ECO:0007669"/>
    <property type="project" value="InterPro"/>
</dbReference>
<keyword evidence="5" id="KW-0406">Ion transport</keyword>
<dbReference type="InterPro" id="IPR019594">
    <property type="entry name" value="Glu/Gly-bd"/>
</dbReference>
<keyword evidence="3 11" id="KW-0812">Transmembrane</keyword>
<evidence type="ECO:0000256" key="1">
    <source>
        <dbReference type="ARBA" id="ARBA00004141"/>
    </source>
</evidence>
<evidence type="ECO:0000313" key="14">
    <source>
        <dbReference type="WBParaSite" id="Hba_11047"/>
    </source>
</evidence>
<sequence>MAPPIEHQIRPQFLVLFNQECCLLIFTLLFGAAILLLSANHTISMQPTASCRNSDGPPSWDNGAKLYEVMKSAYVKGNPFHVDDGYDSFFYTFNKFGKLKNSILQISNLRKHPKGGYYWDKFIFQNNSWNGLIADLINNKADMCVTSLKLNSDRARDIDFSLPFLETGIAIIVKIRSGVLSPTAFLGGFNHFIASQKLYQLPL</sequence>
<keyword evidence="7" id="KW-0675">Receptor</keyword>
<evidence type="ECO:0000256" key="9">
    <source>
        <dbReference type="ARBA" id="ARBA00023286"/>
    </source>
</evidence>
<dbReference type="Proteomes" id="UP000095283">
    <property type="component" value="Unplaced"/>
</dbReference>
<feature type="domain" description="Ionotropic glutamate receptor L-glutamate and glycine-binding" evidence="12">
    <location>
        <begin position="125"/>
        <end position="175"/>
    </location>
</feature>
<evidence type="ECO:0000256" key="10">
    <source>
        <dbReference type="ARBA" id="ARBA00023303"/>
    </source>
</evidence>
<dbReference type="SUPFAM" id="SSF53850">
    <property type="entry name" value="Periplasmic binding protein-like II"/>
    <property type="match status" value="1"/>
</dbReference>
<dbReference type="Gene3D" id="3.40.190.10">
    <property type="entry name" value="Periplasmic binding protein-like II"/>
    <property type="match status" value="1"/>
</dbReference>
<dbReference type="PANTHER" id="PTHR18966">
    <property type="entry name" value="IONOTROPIC GLUTAMATE RECEPTOR"/>
    <property type="match status" value="1"/>
</dbReference>
<proteinExistence type="predicted"/>
<dbReference type="Pfam" id="PF10613">
    <property type="entry name" value="Lig_chan-Glu_bd"/>
    <property type="match status" value="1"/>
</dbReference>
<keyword evidence="8" id="KW-0325">Glycoprotein</keyword>
<name>A0A1I7X0U5_HETBA</name>
<evidence type="ECO:0000256" key="3">
    <source>
        <dbReference type="ARBA" id="ARBA00022692"/>
    </source>
</evidence>
<comment type="subcellular location">
    <subcellularLocation>
        <location evidence="1">Membrane</location>
        <topology evidence="1">Multi-pass membrane protein</topology>
    </subcellularLocation>
</comment>
<evidence type="ECO:0000256" key="6">
    <source>
        <dbReference type="ARBA" id="ARBA00023136"/>
    </source>
</evidence>
<feature type="transmembrane region" description="Helical" evidence="11">
    <location>
        <begin position="21"/>
        <end position="39"/>
    </location>
</feature>
<protein>
    <submittedName>
        <fullName evidence="14">Lig_chan-Glu_bd domain-containing protein</fullName>
    </submittedName>
</protein>
<evidence type="ECO:0000256" key="4">
    <source>
        <dbReference type="ARBA" id="ARBA00022989"/>
    </source>
</evidence>
<keyword evidence="10" id="KW-0407">Ion channel</keyword>
<keyword evidence="6 11" id="KW-0472">Membrane</keyword>
<dbReference type="InterPro" id="IPR015683">
    <property type="entry name" value="Ionotropic_Glu_rcpt"/>
</dbReference>